<proteinExistence type="predicted"/>
<keyword evidence="3" id="KW-1185">Reference proteome</keyword>
<feature type="domain" description="F-box protein AT5G49610-like beta-propeller" evidence="1">
    <location>
        <begin position="121"/>
        <end position="398"/>
    </location>
</feature>
<dbReference type="InterPro" id="IPR056594">
    <property type="entry name" value="AT5G49610-like_b-prop"/>
</dbReference>
<evidence type="ECO:0000313" key="3">
    <source>
        <dbReference type="Proteomes" id="UP000324897"/>
    </source>
</evidence>
<dbReference type="SUPFAM" id="SSF81383">
    <property type="entry name" value="F-box domain"/>
    <property type="match status" value="1"/>
</dbReference>
<reference evidence="2 3" key="1">
    <citation type="journal article" date="2019" name="Sci. Rep.">
        <title>A high-quality genome of Eragrostis curvula grass provides insights into Poaceae evolution and supports new strategies to enhance forage quality.</title>
        <authorList>
            <person name="Carballo J."/>
            <person name="Santos B.A.C.M."/>
            <person name="Zappacosta D."/>
            <person name="Garbus I."/>
            <person name="Selva J.P."/>
            <person name="Gallo C.A."/>
            <person name="Diaz A."/>
            <person name="Albertini E."/>
            <person name="Caccamo M."/>
            <person name="Echenique V."/>
        </authorList>
    </citation>
    <scope>NUCLEOTIDE SEQUENCE [LARGE SCALE GENOMIC DNA]</scope>
    <source>
        <strain evidence="3">cv. Victoria</strain>
        <tissue evidence="2">Leaf</tissue>
    </source>
</reference>
<dbReference type="EMBL" id="RWGY01000011">
    <property type="protein sequence ID" value="TVU32476.1"/>
    <property type="molecule type" value="Genomic_DNA"/>
</dbReference>
<comment type="caution">
    <text evidence="2">The sequence shown here is derived from an EMBL/GenBank/DDBJ whole genome shotgun (WGS) entry which is preliminary data.</text>
</comment>
<dbReference type="OrthoDB" id="592687at2759"/>
<dbReference type="Proteomes" id="UP000324897">
    <property type="component" value="Chromosome 1"/>
</dbReference>
<gene>
    <name evidence="2" type="ORF">EJB05_24207</name>
</gene>
<organism evidence="2 3">
    <name type="scientific">Eragrostis curvula</name>
    <name type="common">weeping love grass</name>
    <dbReference type="NCBI Taxonomy" id="38414"/>
    <lineage>
        <taxon>Eukaryota</taxon>
        <taxon>Viridiplantae</taxon>
        <taxon>Streptophyta</taxon>
        <taxon>Embryophyta</taxon>
        <taxon>Tracheophyta</taxon>
        <taxon>Spermatophyta</taxon>
        <taxon>Magnoliopsida</taxon>
        <taxon>Liliopsida</taxon>
        <taxon>Poales</taxon>
        <taxon>Poaceae</taxon>
        <taxon>PACMAD clade</taxon>
        <taxon>Chloridoideae</taxon>
        <taxon>Eragrostideae</taxon>
        <taxon>Eragrostidinae</taxon>
        <taxon>Eragrostis</taxon>
    </lineage>
</organism>
<dbReference type="InterPro" id="IPR036047">
    <property type="entry name" value="F-box-like_dom_sf"/>
</dbReference>
<accession>A0A5J9V921</accession>
<sequence>MEPKMEEPPRSAPALAASAAAISMVLGDYDLVTDILLRLAPSGCLSLVRAAAVCRLWLRAASDPAFLRRFRDLLPRGLIGFYLTAFSESRSCWFVEFVPMQPHIPRRARFGLDGYASLSSRVVDCRDGRVVASLYRGGDFTHGVHSPLDPAARGLDLDVFPPLPTEDTLMARDCWIFKEFLSKGSGDGLSYIWFTLDYSHGNTATACVYTLQDDAWRMHSSASTQIDMLYSSPMKTMSIFLSDDKIYMGITKKNILVLDLTSSTFFTIQFHAEMALGGEVRLARGDGSGVYLVHANELELCIWLHRPGNGGVGDWSLLHTIYLSDMCANLKMPIEHGRTPVVYLHEVGNNAEFVFLEMCGWVLSLDVKTRELKKVYEVPEKTGVGWIHPFVTKLAPTFPALK</sequence>
<dbReference type="AlphaFoldDB" id="A0A5J9V921"/>
<protein>
    <recommendedName>
        <fullName evidence="1">F-box protein AT5G49610-like beta-propeller domain-containing protein</fullName>
    </recommendedName>
</protein>
<name>A0A5J9V921_9POAL</name>
<dbReference type="Pfam" id="PF23635">
    <property type="entry name" value="Beta-prop_AT5G49610-like"/>
    <property type="match status" value="1"/>
</dbReference>
<dbReference type="PANTHER" id="PTHR33207">
    <property type="entry name" value="F-BOX DOMAIN CONTAINING PROTEIN-RELATED"/>
    <property type="match status" value="1"/>
</dbReference>
<evidence type="ECO:0000259" key="1">
    <source>
        <dbReference type="Pfam" id="PF23635"/>
    </source>
</evidence>
<feature type="non-terminal residue" evidence="2">
    <location>
        <position position="1"/>
    </location>
</feature>
<dbReference type="Gramene" id="TVU32476">
    <property type="protein sequence ID" value="TVU32476"/>
    <property type="gene ID" value="EJB05_24207"/>
</dbReference>
<evidence type="ECO:0000313" key="2">
    <source>
        <dbReference type="EMBL" id="TVU32476.1"/>
    </source>
</evidence>